<keyword evidence="14" id="KW-1015">Disulfide bond</keyword>
<evidence type="ECO:0000256" key="16">
    <source>
        <dbReference type="ARBA" id="ARBA00023211"/>
    </source>
</evidence>
<keyword evidence="6 18" id="KW-0328">Glycosyltransferase</keyword>
<dbReference type="FunFam" id="3.90.550.10:FF:000037">
    <property type="entry name" value="Beta-1,4-galactosyltransferase 6"/>
    <property type="match status" value="1"/>
</dbReference>
<evidence type="ECO:0000256" key="2">
    <source>
        <dbReference type="ARBA" id="ARBA00004447"/>
    </source>
</evidence>
<evidence type="ECO:0000256" key="18">
    <source>
        <dbReference type="RuleBase" id="RU368121"/>
    </source>
</evidence>
<dbReference type="KEGG" id="pki:111835933"/>
<comment type="similarity">
    <text evidence="5 18">Belongs to the glycosyltransferase 7 family.</text>
</comment>
<keyword evidence="15 18" id="KW-0325">Glycoprotein</keyword>
<protein>
    <recommendedName>
        <fullName evidence="18">Beta-1,4-galactosyltransferase</fullName>
        <shortName evidence="18">Beta-1,4-GalTase</shortName>
        <ecNumber evidence="18">2.4.1.-</ecNumber>
    </recommendedName>
</protein>
<evidence type="ECO:0000313" key="22">
    <source>
        <dbReference type="Proteomes" id="UP000261540"/>
    </source>
</evidence>
<evidence type="ECO:0000313" key="21">
    <source>
        <dbReference type="Ensembl" id="ENSPKIP00000021207.1"/>
    </source>
</evidence>
<evidence type="ECO:0000256" key="13">
    <source>
        <dbReference type="ARBA" id="ARBA00023136"/>
    </source>
</evidence>
<dbReference type="PANTHER" id="PTHR19300:SF45">
    <property type="entry name" value="BETA-1,4-GALACTOSYLTRANSFERASE 5"/>
    <property type="match status" value="1"/>
</dbReference>
<dbReference type="Ensembl" id="ENSPKIT00000001835.1">
    <property type="protein sequence ID" value="ENSPKIP00000021207.1"/>
    <property type="gene ID" value="ENSPKIG00000005695.1"/>
</dbReference>
<dbReference type="Pfam" id="PF02709">
    <property type="entry name" value="Glyco_transf_7C"/>
    <property type="match status" value="1"/>
</dbReference>
<dbReference type="GO" id="GO:0008489">
    <property type="term" value="F:UDP-galactose:glucosylceramide beta-1,4-galactosyltransferase activity"/>
    <property type="evidence" value="ECO:0007669"/>
    <property type="project" value="UniProtKB-EC"/>
</dbReference>
<comment type="cofactor">
    <cofactor evidence="1 18">
        <name>Mn(2+)</name>
        <dbReference type="ChEBI" id="CHEBI:29035"/>
    </cofactor>
</comment>
<keyword evidence="22" id="KW-1185">Reference proteome</keyword>
<feature type="transmembrane region" description="Helical" evidence="18">
    <location>
        <begin position="21"/>
        <end position="40"/>
    </location>
</feature>
<evidence type="ECO:0000256" key="5">
    <source>
        <dbReference type="ARBA" id="ARBA00005735"/>
    </source>
</evidence>
<dbReference type="GO" id="GO:0006665">
    <property type="term" value="P:sphingolipid metabolic process"/>
    <property type="evidence" value="ECO:0007669"/>
    <property type="project" value="UniProtKB-KW"/>
</dbReference>
<reference evidence="21" key="2">
    <citation type="submission" date="2025-09" db="UniProtKB">
        <authorList>
            <consortium name="Ensembl"/>
        </authorList>
    </citation>
    <scope>IDENTIFICATION</scope>
</reference>
<evidence type="ECO:0000256" key="3">
    <source>
        <dbReference type="ARBA" id="ARBA00004922"/>
    </source>
</evidence>
<comment type="catalytic activity">
    <reaction evidence="17">
        <text>a beta-D-glucosyl-(1&lt;-&gt;1')-N-acylsphing-4-enine + UDP-alpha-D-galactose = a beta-D-Gal-(1-&gt;4)-beta-D-Glc-(1&lt;-&gt;1)-Cer(d18:1(4E)) + UDP + H(+)</text>
        <dbReference type="Rhea" id="RHEA:31495"/>
        <dbReference type="ChEBI" id="CHEBI:15378"/>
        <dbReference type="ChEBI" id="CHEBI:17950"/>
        <dbReference type="ChEBI" id="CHEBI:22801"/>
        <dbReference type="ChEBI" id="CHEBI:58223"/>
        <dbReference type="ChEBI" id="CHEBI:66914"/>
        <dbReference type="EC" id="2.4.1.274"/>
    </reaction>
    <physiologicalReaction direction="left-to-right" evidence="17">
        <dbReference type="Rhea" id="RHEA:31496"/>
    </physiologicalReaction>
</comment>
<evidence type="ECO:0000256" key="8">
    <source>
        <dbReference type="ARBA" id="ARBA00022692"/>
    </source>
</evidence>
<evidence type="ECO:0000259" key="19">
    <source>
        <dbReference type="Pfam" id="PF02709"/>
    </source>
</evidence>
<dbReference type="GO" id="GO:0046872">
    <property type="term" value="F:metal ion binding"/>
    <property type="evidence" value="ECO:0007669"/>
    <property type="project" value="UniProtKB-UniRule"/>
</dbReference>
<dbReference type="Proteomes" id="UP000261540">
    <property type="component" value="Unplaced"/>
</dbReference>
<evidence type="ECO:0000256" key="1">
    <source>
        <dbReference type="ARBA" id="ARBA00001936"/>
    </source>
</evidence>
<evidence type="ECO:0000256" key="6">
    <source>
        <dbReference type="ARBA" id="ARBA00022676"/>
    </source>
</evidence>
<reference evidence="21" key="1">
    <citation type="submission" date="2025-08" db="UniProtKB">
        <authorList>
            <consortium name="Ensembl"/>
        </authorList>
    </citation>
    <scope>IDENTIFICATION</scope>
</reference>
<keyword evidence="18" id="KW-0333">Golgi apparatus</keyword>
<comment type="function">
    <text evidence="18">Responsible for the synthesis of complex-type N-linked oligosaccharides in many glycoproteins as well as the carbohydrate moieties of glycolipids.</text>
</comment>
<dbReference type="GO" id="GO:0032580">
    <property type="term" value="C:Golgi cisterna membrane"/>
    <property type="evidence" value="ECO:0007669"/>
    <property type="project" value="UniProtKB-SubCell"/>
</dbReference>
<sequence>MNLFNLSSYKRLLHLRIRRRSYMSILFLFSLSTSAMYFIYSAPGIANEYLFRVQACGIQIRQNMQSLGAQVLQQVIRGTYSSTNSTDFIYNISVSEQDMPTATYLPLDFTYHTGQPCPEKLPFMRGQIPVNMSEVTMEEVEKALLHEDPRLAPGGRWRPLDCLPRWKVAILIPFRNRHEHLPILLRHLVPMLQRQHLQFAIYVIEQAGDQSFNRGMLFNVGFHEAMQDLAWDCMIFHDVDHIPESNRNYYGCSDMPRHFAVKLDKYLYMLPYKEFFGGVSGLTAKQFRNINGFPNAFWGWGGEDDDLWNRVQFAGYSVSRPRRDEGRYMSIPHHHHGEAQFLGRYALLWHSKERQSLDGLSNLRYSPQVSYKPLYINITVSLSPNMAPVMATL</sequence>
<dbReference type="InterPro" id="IPR003859">
    <property type="entry name" value="Galactosyl_T"/>
</dbReference>
<dbReference type="PRINTS" id="PR02050">
    <property type="entry name" value="B14GALTRFASE"/>
</dbReference>
<dbReference type="EC" id="2.4.1.-" evidence="18"/>
<keyword evidence="9 18" id="KW-0479">Metal-binding</keyword>
<evidence type="ECO:0000256" key="9">
    <source>
        <dbReference type="ARBA" id="ARBA00022723"/>
    </source>
</evidence>
<dbReference type="GeneTree" id="ENSGT00940000158138"/>
<comment type="pathway">
    <text evidence="3 18">Protein modification; protein glycosylation.</text>
</comment>
<feature type="domain" description="Galactosyltransferase C-terminal" evidence="19">
    <location>
        <begin position="257"/>
        <end position="334"/>
    </location>
</feature>
<dbReference type="SUPFAM" id="SSF53448">
    <property type="entry name" value="Nucleotide-diphospho-sugar transferases"/>
    <property type="match status" value="1"/>
</dbReference>
<keyword evidence="10" id="KW-0443">Lipid metabolism</keyword>
<evidence type="ECO:0000256" key="15">
    <source>
        <dbReference type="ARBA" id="ARBA00023180"/>
    </source>
</evidence>
<dbReference type="InterPro" id="IPR027791">
    <property type="entry name" value="Galactosyl_T_C"/>
</dbReference>
<organism evidence="21 22">
    <name type="scientific">Paramormyrops kingsleyae</name>
    <dbReference type="NCBI Taxonomy" id="1676925"/>
    <lineage>
        <taxon>Eukaryota</taxon>
        <taxon>Metazoa</taxon>
        <taxon>Chordata</taxon>
        <taxon>Craniata</taxon>
        <taxon>Vertebrata</taxon>
        <taxon>Euteleostomi</taxon>
        <taxon>Actinopterygii</taxon>
        <taxon>Neopterygii</taxon>
        <taxon>Teleostei</taxon>
        <taxon>Osteoglossocephala</taxon>
        <taxon>Osteoglossomorpha</taxon>
        <taxon>Osteoglossiformes</taxon>
        <taxon>Mormyridae</taxon>
        <taxon>Paramormyrops</taxon>
    </lineage>
</organism>
<comment type="subcellular location">
    <subcellularLocation>
        <location evidence="18">Golgi apparatus membrane</location>
        <topology evidence="18">Single-pass type II membrane protein</topology>
    </subcellularLocation>
    <subcellularLocation>
        <location evidence="2">Golgi apparatus</location>
        <location evidence="2">Golgi stack membrane</location>
        <topology evidence="2">Single-pass type II membrane protein</topology>
    </subcellularLocation>
</comment>
<dbReference type="UniPathway" id="UPA00378"/>
<dbReference type="CDD" id="cd00899">
    <property type="entry name" value="b4GalT"/>
    <property type="match status" value="1"/>
</dbReference>
<dbReference type="GO" id="GO:0005975">
    <property type="term" value="P:carbohydrate metabolic process"/>
    <property type="evidence" value="ECO:0007669"/>
    <property type="project" value="InterPro"/>
</dbReference>
<keyword evidence="16 18" id="KW-0464">Manganese</keyword>
<evidence type="ECO:0000259" key="20">
    <source>
        <dbReference type="Pfam" id="PF13733"/>
    </source>
</evidence>
<evidence type="ECO:0000256" key="11">
    <source>
        <dbReference type="ARBA" id="ARBA00022968"/>
    </source>
</evidence>
<dbReference type="InterPro" id="IPR027995">
    <property type="entry name" value="Galactosyl_T_N"/>
</dbReference>
<feature type="domain" description="Galactosyltransferase N-terminal" evidence="20">
    <location>
        <begin position="117"/>
        <end position="253"/>
    </location>
</feature>
<dbReference type="Pfam" id="PF13733">
    <property type="entry name" value="Glyco_transf_7N"/>
    <property type="match status" value="1"/>
</dbReference>
<dbReference type="STRING" id="1676925.ENSPKIP00000021207"/>
<dbReference type="Gene3D" id="3.90.550.10">
    <property type="entry name" value="Spore Coat Polysaccharide Biosynthesis Protein SpsA, Chain A"/>
    <property type="match status" value="1"/>
</dbReference>
<keyword evidence="12 18" id="KW-1133">Transmembrane helix</keyword>
<keyword evidence="10" id="KW-0746">Sphingolipid metabolism</keyword>
<evidence type="ECO:0000256" key="10">
    <source>
        <dbReference type="ARBA" id="ARBA00022919"/>
    </source>
</evidence>
<evidence type="ECO:0000256" key="12">
    <source>
        <dbReference type="ARBA" id="ARBA00022989"/>
    </source>
</evidence>
<proteinExistence type="inferred from homology"/>
<dbReference type="InterPro" id="IPR029044">
    <property type="entry name" value="Nucleotide-diphossugar_trans"/>
</dbReference>
<keyword evidence="7 18" id="KW-0808">Transferase</keyword>
<keyword evidence="11 18" id="KW-0735">Signal-anchor</keyword>
<dbReference type="PANTHER" id="PTHR19300">
    <property type="entry name" value="BETA-1,4-GALACTOSYLTRANSFERASE"/>
    <property type="match status" value="1"/>
</dbReference>
<name>A0A3B3RRL1_9TELE</name>
<keyword evidence="13 18" id="KW-0472">Membrane</keyword>
<comment type="pathway">
    <text evidence="4">Sphingolipid metabolism.</text>
</comment>
<dbReference type="AlphaFoldDB" id="A0A3B3RRL1"/>
<evidence type="ECO:0000256" key="7">
    <source>
        <dbReference type="ARBA" id="ARBA00022679"/>
    </source>
</evidence>
<evidence type="ECO:0000256" key="17">
    <source>
        <dbReference type="ARBA" id="ARBA00052889"/>
    </source>
</evidence>
<keyword evidence="8 18" id="KW-0812">Transmembrane</keyword>
<dbReference type="GO" id="GO:0000139">
    <property type="term" value="C:Golgi membrane"/>
    <property type="evidence" value="ECO:0007669"/>
    <property type="project" value="UniProtKB-SubCell"/>
</dbReference>
<evidence type="ECO:0000256" key="14">
    <source>
        <dbReference type="ARBA" id="ARBA00023157"/>
    </source>
</evidence>
<evidence type="ECO:0000256" key="4">
    <source>
        <dbReference type="ARBA" id="ARBA00004991"/>
    </source>
</evidence>
<dbReference type="GO" id="GO:0009101">
    <property type="term" value="P:glycoprotein biosynthetic process"/>
    <property type="evidence" value="ECO:0007669"/>
    <property type="project" value="TreeGrafter"/>
</dbReference>
<dbReference type="OrthoDB" id="10038994at2759"/>
<accession>A0A3B3RRL1</accession>